<organism evidence="3 4">
    <name type="scientific">Bifidobacterium callitrichos DSM 23973</name>
    <dbReference type="NCBI Taxonomy" id="1437609"/>
    <lineage>
        <taxon>Bacteria</taxon>
        <taxon>Bacillati</taxon>
        <taxon>Actinomycetota</taxon>
        <taxon>Actinomycetes</taxon>
        <taxon>Bifidobacteriales</taxon>
        <taxon>Bifidobacteriaceae</taxon>
        <taxon>Bifidobacterium</taxon>
    </lineage>
</organism>
<dbReference type="STRING" id="1437609.BCAL_2014"/>
<keyword evidence="1" id="KW-1133">Transmembrane helix</keyword>
<feature type="domain" description="DUF5648" evidence="2">
    <location>
        <begin position="584"/>
        <end position="709"/>
    </location>
</feature>
<dbReference type="Pfam" id="PF18885">
    <property type="entry name" value="DUF5648"/>
    <property type="match status" value="1"/>
</dbReference>
<dbReference type="SUPFAM" id="SSF50974">
    <property type="entry name" value="Nitrous oxide reductase, N-terminal domain"/>
    <property type="match status" value="1"/>
</dbReference>
<evidence type="ECO:0000313" key="3">
    <source>
        <dbReference type="EMBL" id="KFI52369.1"/>
    </source>
</evidence>
<name>A0A087A0R9_9BIFI</name>
<keyword evidence="1" id="KW-0812">Transmembrane</keyword>
<dbReference type="EMBL" id="JGYS01000017">
    <property type="protein sequence ID" value="KFI52369.1"/>
    <property type="molecule type" value="Genomic_DNA"/>
</dbReference>
<evidence type="ECO:0000313" key="4">
    <source>
        <dbReference type="Proteomes" id="UP000029072"/>
    </source>
</evidence>
<dbReference type="Proteomes" id="UP000029072">
    <property type="component" value="Unassembled WGS sequence"/>
</dbReference>
<dbReference type="AlphaFoldDB" id="A0A087A0R9"/>
<accession>A0A087A0R9</accession>
<sequence length="721" mass="78088">MFDQHPTDPVSLKERFLKMTGNTKVWRASLAGLASIAMIATMGLTALGASAVEAKTFTFDVDGTNLKFDTKAAVSGVVVAKDGKSAEVTDGGDGYLDKTDVVKAESALDKSYQGTYTITGWENASGTLVATDQANADKVSDTEVSARYARTSGGIYTVKFSGFYTVADVPVAKDDAKLASWQFPTDTNAKDGKLLRGFVAKNQTGEPSVDASTDLADVVNHGNDEVDLEAKTVDSVYVVFSSTDWSGKQWTLTPKDENGSDYTVEVEEGKTLASAGLKSLPTAYQKSTNDYGTEVSRQTNTFSAVSGKDAKAIALDTAITTNTIVKPNYGVSEGYTVTFNVEAADTADNKATTTTQVVKAGDKAVKPADPSKPSTDNVRYAFDGWYETGSDTAFDFSNALTKNVELTAKFKASAIRVQFDPNYGKEPVVSKWFSTDDYFEAPSYEREGYELEAWKYGKYTAPEGAKLTIDGEGLKYVVNNGETASQSTGRIVAGASYTAEWNKLGNADTLTQVEGYVNRGLKDSEAEKLYTLDSYAQYKKDFQNYLADKAEASKDGYTDKEYKELLSELKALQAKIVEVGDTELYRVYNPNNGDHYFTTSVKEQSALVKLGWKAEGAPYKVVSTDRAVHQFGEKVFSVYNPNTGEHLLTFEGEADSLAKVGWVKENAKFYTVQNGSSAVVRVYNPNTNGPAHLYTNASEAKGLAAKGWIIDNNGKAVFTLD</sequence>
<reference evidence="3 4" key="1">
    <citation type="submission" date="2014-03" db="EMBL/GenBank/DDBJ databases">
        <title>Genomics of Bifidobacteria.</title>
        <authorList>
            <person name="Ventura M."/>
            <person name="Milani C."/>
            <person name="Lugli G.A."/>
        </authorList>
    </citation>
    <scope>NUCLEOTIDE SEQUENCE [LARGE SCALE GENOMIC DNA]</scope>
    <source>
        <strain evidence="3 4">DSM 23973</strain>
    </source>
</reference>
<dbReference type="InterPro" id="IPR043708">
    <property type="entry name" value="DUF5648"/>
</dbReference>
<protein>
    <submittedName>
        <fullName evidence="3">KxYKxGKxW signal peptide</fullName>
    </submittedName>
</protein>
<proteinExistence type="predicted"/>
<comment type="caution">
    <text evidence="3">The sequence shown here is derived from an EMBL/GenBank/DDBJ whole genome shotgun (WGS) entry which is preliminary data.</text>
</comment>
<gene>
    <name evidence="3" type="ORF">BCAL_2014</name>
</gene>
<feature type="transmembrane region" description="Helical" evidence="1">
    <location>
        <begin position="25"/>
        <end position="49"/>
    </location>
</feature>
<evidence type="ECO:0000256" key="1">
    <source>
        <dbReference type="SAM" id="Phobius"/>
    </source>
</evidence>
<dbReference type="InterPro" id="IPR011045">
    <property type="entry name" value="N2O_reductase_N"/>
</dbReference>
<dbReference type="eggNOG" id="COG3757">
    <property type="taxonomic scope" value="Bacteria"/>
</dbReference>
<keyword evidence="1" id="KW-0472">Membrane</keyword>
<evidence type="ECO:0000259" key="2">
    <source>
        <dbReference type="Pfam" id="PF18885"/>
    </source>
</evidence>